<gene>
    <name evidence="5" type="ORF">BN137_3662</name>
</gene>
<accession>K8AEP3</accession>
<name>K8AEP3_9ENTR</name>
<evidence type="ECO:0000256" key="1">
    <source>
        <dbReference type="ARBA" id="ARBA00023015"/>
    </source>
</evidence>
<sequence>MANGDDAIITIALKNGYVSHQTFTRAFTLYYGISPGRYRRRNGKRR</sequence>
<evidence type="ECO:0000256" key="3">
    <source>
        <dbReference type="ARBA" id="ARBA00023163"/>
    </source>
</evidence>
<dbReference type="InterPro" id="IPR018060">
    <property type="entry name" value="HTH_AraC"/>
</dbReference>
<dbReference type="PRINTS" id="PR00032">
    <property type="entry name" value="HTHARAC"/>
</dbReference>
<dbReference type="InterPro" id="IPR009057">
    <property type="entry name" value="Homeodomain-like_sf"/>
</dbReference>
<dbReference type="GO" id="GO:0043565">
    <property type="term" value="F:sequence-specific DNA binding"/>
    <property type="evidence" value="ECO:0007669"/>
    <property type="project" value="InterPro"/>
</dbReference>
<comment type="caution">
    <text evidence="5">The sequence shown here is derived from an EMBL/GenBank/DDBJ whole genome shotgun (WGS) entry which is preliminary data.</text>
</comment>
<dbReference type="Proteomes" id="UP000009340">
    <property type="component" value="Unassembled WGS sequence"/>
</dbReference>
<dbReference type="InterPro" id="IPR020449">
    <property type="entry name" value="Tscrpt_reg_AraC-type_HTH"/>
</dbReference>
<evidence type="ECO:0000259" key="4">
    <source>
        <dbReference type="PROSITE" id="PS01124"/>
    </source>
</evidence>
<keyword evidence="1" id="KW-0805">Transcription regulation</keyword>
<proteinExistence type="predicted"/>
<feature type="domain" description="HTH araC/xylS-type" evidence="4">
    <location>
        <begin position="1"/>
        <end position="41"/>
    </location>
</feature>
<evidence type="ECO:0000256" key="2">
    <source>
        <dbReference type="ARBA" id="ARBA00023125"/>
    </source>
</evidence>
<dbReference type="GO" id="GO:0003700">
    <property type="term" value="F:DNA-binding transcription factor activity"/>
    <property type="evidence" value="ECO:0007669"/>
    <property type="project" value="InterPro"/>
</dbReference>
<organism evidence="5 6">
    <name type="scientific">Cronobacter condimenti 1330</name>
    <dbReference type="NCBI Taxonomy" id="1073999"/>
    <lineage>
        <taxon>Bacteria</taxon>
        <taxon>Pseudomonadati</taxon>
        <taxon>Pseudomonadota</taxon>
        <taxon>Gammaproteobacteria</taxon>
        <taxon>Enterobacterales</taxon>
        <taxon>Enterobacteriaceae</taxon>
        <taxon>Cronobacter</taxon>
    </lineage>
</organism>
<evidence type="ECO:0000313" key="5">
    <source>
        <dbReference type="EMBL" id="CCJ74264.1"/>
    </source>
</evidence>
<dbReference type="EMBL" id="CAKW01000131">
    <property type="protein sequence ID" value="CCJ74264.1"/>
    <property type="molecule type" value="Genomic_DNA"/>
</dbReference>
<dbReference type="PROSITE" id="PS01124">
    <property type="entry name" value="HTH_ARAC_FAMILY_2"/>
    <property type="match status" value="1"/>
</dbReference>
<keyword evidence="3" id="KW-0804">Transcription</keyword>
<evidence type="ECO:0000313" key="6">
    <source>
        <dbReference type="Proteomes" id="UP000009340"/>
    </source>
</evidence>
<reference evidence="5" key="1">
    <citation type="submission" date="2012-07" db="EMBL/GenBank/DDBJ databases">
        <authorList>
            <person name="Cummings C."/>
        </authorList>
    </citation>
    <scope>NUCLEOTIDE SEQUENCE</scope>
    <source>
        <strain evidence="5">1330</strain>
    </source>
</reference>
<protein>
    <recommendedName>
        <fullName evidence="4">HTH araC/xylS-type domain-containing protein</fullName>
    </recommendedName>
</protein>
<dbReference type="Gene3D" id="1.10.10.60">
    <property type="entry name" value="Homeodomain-like"/>
    <property type="match status" value="1"/>
</dbReference>
<keyword evidence="2" id="KW-0238">DNA-binding</keyword>
<dbReference type="SUPFAM" id="SSF46689">
    <property type="entry name" value="Homeodomain-like"/>
    <property type="match status" value="1"/>
</dbReference>
<dbReference type="AlphaFoldDB" id="K8AEP3"/>
<dbReference type="Pfam" id="PF12833">
    <property type="entry name" value="HTH_18"/>
    <property type="match status" value="1"/>
</dbReference>